<dbReference type="AlphaFoldDB" id="A0A1H4GB02"/>
<keyword evidence="5" id="KW-1185">Reference proteome</keyword>
<feature type="domain" description="Fibronectin type-III" evidence="3">
    <location>
        <begin position="537"/>
        <end position="640"/>
    </location>
</feature>
<proteinExistence type="predicted"/>
<name>A0A1H4GB02_9FLAO</name>
<feature type="signal peptide" evidence="2">
    <location>
        <begin position="1"/>
        <end position="21"/>
    </location>
</feature>
<dbReference type="InterPro" id="IPR013783">
    <property type="entry name" value="Ig-like_fold"/>
</dbReference>
<accession>A0A1H4GB02</accession>
<evidence type="ECO:0000256" key="1">
    <source>
        <dbReference type="SAM" id="MobiDB-lite"/>
    </source>
</evidence>
<evidence type="ECO:0000256" key="2">
    <source>
        <dbReference type="SAM" id="SignalP"/>
    </source>
</evidence>
<feature type="chain" id="PRO_5011759745" description="Fibronectin type-III domain-containing protein" evidence="2">
    <location>
        <begin position="22"/>
        <end position="797"/>
    </location>
</feature>
<evidence type="ECO:0000259" key="3">
    <source>
        <dbReference type="PROSITE" id="PS50853"/>
    </source>
</evidence>
<dbReference type="InterPro" id="IPR003961">
    <property type="entry name" value="FN3_dom"/>
</dbReference>
<protein>
    <recommendedName>
        <fullName evidence="3">Fibronectin type-III domain-containing protein</fullName>
    </recommendedName>
</protein>
<feature type="region of interest" description="Disordered" evidence="1">
    <location>
        <begin position="378"/>
        <end position="399"/>
    </location>
</feature>
<dbReference type="OrthoDB" id="9765957at2"/>
<sequence>MKIKKYFKTIIAIVISTCAFNSCTDEFEYGKTQNAVKTLESSNILQTTALVSGTVITDNGSNLSARGICYGTSKNPNTSGLKKTDVTATLGTFTCALNNLSPSTTYYARAYASNNLGTAYGNEIAFTTQAATVPILSSTTDANQVTATSGNTGGTITNSGASNVISRGVCYSSTVTSPTTLDPKTNNGTGIGSFTSSLIGLTPNTTYYIRAYATNSIGTAYADVKSFRTTTATVPIGVKTTALSFTTQTTTIGGGNIYNDGGATISSRGVCWSNTTTSPTITSPKTIDGTGIGAFTSSITSLTPRTTYYVRAYATNSAGTAYGDTFSFTTVSATVPTGITTNSVSSITQTTAIGGGNINADGGATITSRGVCWSNTTSSPTISNSSTNNGSGTGSFSSSLTGLTPSTTYYVRAYATNSVGTAYSSTTSFTTSSATVPTGITTNPVSSITQTTAIGGGNINADGGATIISRGVCWSNTTSSPTISNSSTNNGSGTGSFSSSLTSLPPSTTYYVRAYATNSVGTAYSSTTSFTTSSATVPTGITTNSVSSITQTTAIGGGGFTLTVGETITEYGVCWSNTTSSPTVLNSKKIGLAPPGIGFNTFSSTLTGLTANTTYYVRAYATNSAGTAYGTTVTFTTPQNLVVGQSYQGGIIAYIFAAGDSGYVSGQTHGLIVTTSNQSTGAQWGCSGTNISGTSSSIGTGLANTTAIVSGCTTSGIAARICSDLVSGGYSDWYLPSYYELQKLYLNRSIIGGFTSTSYWSSYQYSSTMAYGISFVNGGAVSNTKTTPLYVRAIRKF</sequence>
<dbReference type="EMBL" id="FNRD01000019">
    <property type="protein sequence ID" value="SEB06441.1"/>
    <property type="molecule type" value="Genomic_DNA"/>
</dbReference>
<evidence type="ECO:0000313" key="4">
    <source>
        <dbReference type="EMBL" id="SEB06441.1"/>
    </source>
</evidence>
<feature type="domain" description="Fibronectin type-III" evidence="3">
    <location>
        <begin position="436"/>
        <end position="535"/>
    </location>
</feature>
<dbReference type="PROSITE" id="PS50853">
    <property type="entry name" value="FN3"/>
    <property type="match status" value="3"/>
</dbReference>
<dbReference type="SMART" id="SM00060">
    <property type="entry name" value="FN3"/>
    <property type="match status" value="4"/>
</dbReference>
<feature type="domain" description="Fibronectin type-III" evidence="3">
    <location>
        <begin position="335"/>
        <end position="434"/>
    </location>
</feature>
<dbReference type="InterPro" id="IPR036116">
    <property type="entry name" value="FN3_sf"/>
</dbReference>
<evidence type="ECO:0000313" key="5">
    <source>
        <dbReference type="Proteomes" id="UP000198951"/>
    </source>
</evidence>
<feature type="region of interest" description="Disordered" evidence="1">
    <location>
        <begin position="479"/>
        <end position="502"/>
    </location>
</feature>
<dbReference type="SUPFAM" id="SSF49265">
    <property type="entry name" value="Fibronectin type III"/>
    <property type="match status" value="3"/>
</dbReference>
<organism evidence="4 5">
    <name type="scientific">Flavobacterium gillisiae</name>
    <dbReference type="NCBI Taxonomy" id="150146"/>
    <lineage>
        <taxon>Bacteria</taxon>
        <taxon>Pseudomonadati</taxon>
        <taxon>Bacteroidota</taxon>
        <taxon>Flavobacteriia</taxon>
        <taxon>Flavobacteriales</taxon>
        <taxon>Flavobacteriaceae</taxon>
        <taxon>Flavobacterium</taxon>
    </lineage>
</organism>
<dbReference type="Gene3D" id="2.60.40.10">
    <property type="entry name" value="Immunoglobulins"/>
    <property type="match status" value="2"/>
</dbReference>
<reference evidence="5" key="1">
    <citation type="submission" date="2016-10" db="EMBL/GenBank/DDBJ databases">
        <authorList>
            <person name="Varghese N."/>
            <person name="Submissions S."/>
        </authorList>
    </citation>
    <scope>NUCLEOTIDE SEQUENCE [LARGE SCALE GENOMIC DNA]</scope>
    <source>
        <strain evidence="5">DSM 22376</strain>
    </source>
</reference>
<dbReference type="STRING" id="150146.SAMN05443667_11912"/>
<gene>
    <name evidence="4" type="ORF">SAMN05443667_11912</name>
</gene>
<dbReference type="Proteomes" id="UP000198951">
    <property type="component" value="Unassembled WGS sequence"/>
</dbReference>
<dbReference type="RefSeq" id="WP_091093852.1">
    <property type="nucleotide sequence ID" value="NZ_FNRD01000019.1"/>
</dbReference>
<keyword evidence="2" id="KW-0732">Signal</keyword>